<comment type="pathway">
    <text evidence="3">Cofactor biosynthesis; adenosylcobalamin biosynthesis.</text>
</comment>
<sequence length="355" mass="39587">MTGQFYGDDDEMIPTFPRESEKTRQFHGGDLGHVQAKFGHDLSEWLDLSTGINPVPYPLPPLAEDHWRRLPGFENEARLIKAARQYYDLSGKADICAFPGTQAAIQMLPRLTPLTEVAILTPTYNEHVACWRRAGHRVREVDDISAIPDTTTIVILVHPNNPDGRTYNRSTLRDLARTLTSRNGCLIIDEAFSDVMPELSLMPELLDDGILILKSFGKFFGLAGLRLGFLAGPPDFIRVIQQEVGPWAISGVALEIGTQALSDTTWIASARNQLEKASRRLSALLGAANLKIIGGTDLFCLTESPHSPSLFQHLCEGAILVRTFPDHPERLRFGLPRTETDWVRLEGRLNSWAKR</sequence>
<dbReference type="Proteomes" id="UP000664761">
    <property type="component" value="Unassembled WGS sequence"/>
</dbReference>
<evidence type="ECO:0000313" key="12">
    <source>
        <dbReference type="Proteomes" id="UP000664761"/>
    </source>
</evidence>
<dbReference type="InterPro" id="IPR005860">
    <property type="entry name" value="CobD"/>
</dbReference>
<evidence type="ECO:0000256" key="6">
    <source>
        <dbReference type="ARBA" id="ARBA00022898"/>
    </source>
</evidence>
<dbReference type="RefSeq" id="WP_207045676.1">
    <property type="nucleotide sequence ID" value="NZ_JAFLNC010000003.1"/>
</dbReference>
<name>A0ABS3F7V6_9PROT</name>
<keyword evidence="12" id="KW-1185">Reference proteome</keyword>
<comment type="function">
    <text evidence="2">Decarboxylates L-threonine-O-3-phosphate to yield (R)-1-amino-2-propanol O-2-phosphate, the precursor for the linkage between the nucleotide loop and the corrin ring in cobalamin.</text>
</comment>
<keyword evidence="6" id="KW-0663">Pyridoxal phosphate</keyword>
<evidence type="ECO:0000256" key="3">
    <source>
        <dbReference type="ARBA" id="ARBA00004953"/>
    </source>
</evidence>
<proteinExistence type="predicted"/>
<dbReference type="InterPro" id="IPR015421">
    <property type="entry name" value="PyrdxlP-dep_Trfase_major"/>
</dbReference>
<accession>A0ABS3F7V6</accession>
<dbReference type="Pfam" id="PF00155">
    <property type="entry name" value="Aminotran_1_2"/>
    <property type="match status" value="1"/>
</dbReference>
<comment type="catalytic activity">
    <reaction evidence="9">
        <text>O-phospho-L-threonine + H(+) = (R)-1-aminopropan-2-yl phosphate + CO2</text>
        <dbReference type="Rhea" id="RHEA:11492"/>
        <dbReference type="ChEBI" id="CHEBI:15378"/>
        <dbReference type="ChEBI" id="CHEBI:16526"/>
        <dbReference type="ChEBI" id="CHEBI:58563"/>
        <dbReference type="ChEBI" id="CHEBI:58675"/>
        <dbReference type="EC" id="4.1.1.81"/>
    </reaction>
</comment>
<dbReference type="GO" id="GO:0048472">
    <property type="term" value="F:threonine-phosphate decarboxylase activity"/>
    <property type="evidence" value="ECO:0007669"/>
    <property type="project" value="UniProtKB-EC"/>
</dbReference>
<evidence type="ECO:0000259" key="10">
    <source>
        <dbReference type="Pfam" id="PF00155"/>
    </source>
</evidence>
<evidence type="ECO:0000313" key="11">
    <source>
        <dbReference type="EMBL" id="MBO0334181.1"/>
    </source>
</evidence>
<reference evidence="11 12" key="1">
    <citation type="submission" date="2021-03" db="EMBL/GenBank/DDBJ databases">
        <title>Sneathiella sp. CAU 1612 isolated from Kang Won-do.</title>
        <authorList>
            <person name="Kim W."/>
        </authorList>
    </citation>
    <scope>NUCLEOTIDE SEQUENCE [LARGE SCALE GENOMIC DNA]</scope>
    <source>
        <strain evidence="11 12">CAU 1612</strain>
    </source>
</reference>
<evidence type="ECO:0000256" key="1">
    <source>
        <dbReference type="ARBA" id="ARBA00001933"/>
    </source>
</evidence>
<dbReference type="PANTHER" id="PTHR42885">
    <property type="entry name" value="HISTIDINOL-PHOSPHATE AMINOTRANSFERASE-RELATED"/>
    <property type="match status" value="1"/>
</dbReference>
<feature type="domain" description="Aminotransferase class I/classII large" evidence="10">
    <location>
        <begin position="74"/>
        <end position="335"/>
    </location>
</feature>
<keyword evidence="5" id="KW-0169">Cobalamin biosynthesis</keyword>
<dbReference type="CDD" id="cd00609">
    <property type="entry name" value="AAT_like"/>
    <property type="match status" value="1"/>
</dbReference>
<dbReference type="Gene3D" id="3.40.640.10">
    <property type="entry name" value="Type I PLP-dependent aspartate aminotransferase-like (Major domain)"/>
    <property type="match status" value="1"/>
</dbReference>
<organism evidence="11 12">
    <name type="scientific">Sneathiella sedimenti</name>
    <dbReference type="NCBI Taxonomy" id="2816034"/>
    <lineage>
        <taxon>Bacteria</taxon>
        <taxon>Pseudomonadati</taxon>
        <taxon>Pseudomonadota</taxon>
        <taxon>Alphaproteobacteria</taxon>
        <taxon>Sneathiellales</taxon>
        <taxon>Sneathiellaceae</taxon>
        <taxon>Sneathiella</taxon>
    </lineage>
</organism>
<protein>
    <recommendedName>
        <fullName evidence="4">threonine-phosphate decarboxylase</fullName>
        <ecNumber evidence="4">4.1.1.81</ecNumber>
    </recommendedName>
    <alternativeName>
        <fullName evidence="8">L-threonine-O-3-phosphate decarboxylase</fullName>
    </alternativeName>
</protein>
<comment type="cofactor">
    <cofactor evidence="1">
        <name>pyridoxal 5'-phosphate</name>
        <dbReference type="ChEBI" id="CHEBI:597326"/>
    </cofactor>
</comment>
<dbReference type="PROSITE" id="PS00105">
    <property type="entry name" value="AA_TRANSFER_CLASS_1"/>
    <property type="match status" value="1"/>
</dbReference>
<evidence type="ECO:0000256" key="7">
    <source>
        <dbReference type="ARBA" id="ARBA00023239"/>
    </source>
</evidence>
<dbReference type="InterPro" id="IPR015422">
    <property type="entry name" value="PyrdxlP-dep_Trfase_small"/>
</dbReference>
<dbReference type="Gene3D" id="3.90.1150.10">
    <property type="entry name" value="Aspartate Aminotransferase, domain 1"/>
    <property type="match status" value="1"/>
</dbReference>
<keyword evidence="7 11" id="KW-0456">Lyase</keyword>
<comment type="caution">
    <text evidence="11">The sequence shown here is derived from an EMBL/GenBank/DDBJ whole genome shotgun (WGS) entry which is preliminary data.</text>
</comment>
<evidence type="ECO:0000256" key="2">
    <source>
        <dbReference type="ARBA" id="ARBA00003444"/>
    </source>
</evidence>
<dbReference type="InterPro" id="IPR004838">
    <property type="entry name" value="NHTrfase_class1_PyrdxlP-BS"/>
</dbReference>
<evidence type="ECO:0000256" key="5">
    <source>
        <dbReference type="ARBA" id="ARBA00022573"/>
    </source>
</evidence>
<dbReference type="EC" id="4.1.1.81" evidence="4"/>
<evidence type="ECO:0000256" key="9">
    <source>
        <dbReference type="ARBA" id="ARBA00048531"/>
    </source>
</evidence>
<dbReference type="EMBL" id="JAFLNC010000003">
    <property type="protein sequence ID" value="MBO0334181.1"/>
    <property type="molecule type" value="Genomic_DNA"/>
</dbReference>
<dbReference type="SUPFAM" id="SSF53383">
    <property type="entry name" value="PLP-dependent transferases"/>
    <property type="match status" value="1"/>
</dbReference>
<dbReference type="NCBIfam" id="TIGR01140">
    <property type="entry name" value="L_thr_O3P_dcar"/>
    <property type="match status" value="1"/>
</dbReference>
<dbReference type="InterPro" id="IPR015424">
    <property type="entry name" value="PyrdxlP-dep_Trfase"/>
</dbReference>
<dbReference type="PANTHER" id="PTHR42885:SF1">
    <property type="entry name" value="THREONINE-PHOSPHATE DECARBOXYLASE"/>
    <property type="match status" value="1"/>
</dbReference>
<dbReference type="InterPro" id="IPR004839">
    <property type="entry name" value="Aminotransferase_I/II_large"/>
</dbReference>
<gene>
    <name evidence="11" type="ORF">J0X12_11170</name>
</gene>
<evidence type="ECO:0000256" key="4">
    <source>
        <dbReference type="ARBA" id="ARBA00012285"/>
    </source>
</evidence>
<evidence type="ECO:0000256" key="8">
    <source>
        <dbReference type="ARBA" id="ARBA00029996"/>
    </source>
</evidence>